<dbReference type="InterPro" id="IPR014284">
    <property type="entry name" value="RNA_pol_sigma-70_dom"/>
</dbReference>
<dbReference type="InterPro" id="IPR000943">
    <property type="entry name" value="RNA_pol_sigma70"/>
</dbReference>
<reference evidence="8 9" key="1">
    <citation type="journal article" date="2016" name="Nat. Commun.">
        <title>Thousands of microbial genomes shed light on interconnected biogeochemical processes in an aquifer system.</title>
        <authorList>
            <person name="Anantharaman K."/>
            <person name="Brown C.T."/>
            <person name="Hug L.A."/>
            <person name="Sharon I."/>
            <person name="Castelle C.J."/>
            <person name="Probst A.J."/>
            <person name="Thomas B.C."/>
            <person name="Singh A."/>
            <person name="Wilkins M.J."/>
            <person name="Karaoz U."/>
            <person name="Brodie E.L."/>
            <person name="Williams K.H."/>
            <person name="Hubbard S.S."/>
            <person name="Banfield J.F."/>
        </authorList>
    </citation>
    <scope>NUCLEOTIDE SEQUENCE [LARGE SCALE GENOMIC DNA]</scope>
</reference>
<dbReference type="NCBIfam" id="TIGR02937">
    <property type="entry name" value="sigma70-ECF"/>
    <property type="match status" value="1"/>
</dbReference>
<keyword evidence="5" id="KW-0804">Transcription</keyword>
<dbReference type="SUPFAM" id="SSF88946">
    <property type="entry name" value="Sigma2 domain of RNA polymerase sigma factors"/>
    <property type="match status" value="1"/>
</dbReference>
<dbReference type="InterPro" id="IPR050239">
    <property type="entry name" value="Sigma-70_RNA_pol_init_factors"/>
</dbReference>
<dbReference type="InterPro" id="IPR007624">
    <property type="entry name" value="RNA_pol_sigma70_r3"/>
</dbReference>
<sequence>MAMIEKKGRTISIPPRDQTKTKMDLGDDSTISDGTLFYLNEIGSTTLLTAEQEVELAKRIEAGRFAKDERFCKEELLPKAEKLRLVKAEEEGERARDELAEKNLKLVVSVARRYKDRGLPLGDLIQNGNLGLLRAVDKFDYTRGFRFSTYATWWIRQAVMRSLTDHANTVRIPVHMNDALTRLNNMLGNFIQEHGREPDIEESARLIDIHPDTLRDARRVHTIYSLDIKVNGEDKNITLGDSVVDKEAEDPEEIAIRGMRQENIRRAVEDLPSREREVLQLRYGLVDGRERTLEEVGIEFGVTRERIRQLEAKAINIFRKKYSPRDF</sequence>
<evidence type="ECO:0000256" key="1">
    <source>
        <dbReference type="ARBA" id="ARBA00007788"/>
    </source>
</evidence>
<evidence type="ECO:0000313" key="9">
    <source>
        <dbReference type="Proteomes" id="UP000179051"/>
    </source>
</evidence>
<dbReference type="GO" id="GO:0006352">
    <property type="term" value="P:DNA-templated transcription initiation"/>
    <property type="evidence" value="ECO:0007669"/>
    <property type="project" value="InterPro"/>
</dbReference>
<organism evidence="8 9">
    <name type="scientific">Candidatus Daviesbacteria bacterium RIFCSPHIGHO2_12_FULL_37_16</name>
    <dbReference type="NCBI Taxonomy" id="1797778"/>
    <lineage>
        <taxon>Bacteria</taxon>
        <taxon>Candidatus Daviesiibacteriota</taxon>
    </lineage>
</organism>
<evidence type="ECO:0000256" key="4">
    <source>
        <dbReference type="ARBA" id="ARBA00023125"/>
    </source>
</evidence>
<feature type="domain" description="RNA polymerase sigma-70" evidence="7">
    <location>
        <begin position="123"/>
        <end position="136"/>
    </location>
</feature>
<evidence type="ECO:0000256" key="5">
    <source>
        <dbReference type="ARBA" id="ARBA00023163"/>
    </source>
</evidence>
<comment type="caution">
    <text evidence="8">The sequence shown here is derived from an EMBL/GenBank/DDBJ whole genome shotgun (WGS) entry which is preliminary data.</text>
</comment>
<dbReference type="EMBL" id="MFDF01000004">
    <property type="protein sequence ID" value="OGE36357.1"/>
    <property type="molecule type" value="Genomic_DNA"/>
</dbReference>
<accession>A0A1F5K5Z8</accession>
<dbReference type="InterPro" id="IPR009042">
    <property type="entry name" value="RNA_pol_sigma70_r1_2"/>
</dbReference>
<evidence type="ECO:0000313" key="8">
    <source>
        <dbReference type="EMBL" id="OGE36357.1"/>
    </source>
</evidence>
<keyword evidence="3" id="KW-0731">Sigma factor</keyword>
<dbReference type="Pfam" id="PF04545">
    <property type="entry name" value="Sigma70_r4"/>
    <property type="match status" value="1"/>
</dbReference>
<dbReference type="PANTHER" id="PTHR30603">
    <property type="entry name" value="RNA POLYMERASE SIGMA FACTOR RPO"/>
    <property type="match status" value="1"/>
</dbReference>
<dbReference type="AlphaFoldDB" id="A0A1F5K5Z8"/>
<dbReference type="GO" id="GO:0003677">
    <property type="term" value="F:DNA binding"/>
    <property type="evidence" value="ECO:0007669"/>
    <property type="project" value="UniProtKB-KW"/>
</dbReference>
<proteinExistence type="inferred from homology"/>
<dbReference type="Pfam" id="PF00140">
    <property type="entry name" value="Sigma70_r1_2"/>
    <property type="match status" value="1"/>
</dbReference>
<dbReference type="PROSITE" id="PS00715">
    <property type="entry name" value="SIGMA70_1"/>
    <property type="match status" value="1"/>
</dbReference>
<dbReference type="SUPFAM" id="SSF88659">
    <property type="entry name" value="Sigma3 and sigma4 domains of RNA polymerase sigma factors"/>
    <property type="match status" value="2"/>
</dbReference>
<name>A0A1F5K5Z8_9BACT</name>
<dbReference type="Gene3D" id="1.10.10.10">
    <property type="entry name" value="Winged helix-like DNA-binding domain superfamily/Winged helix DNA-binding domain"/>
    <property type="match status" value="2"/>
</dbReference>
<dbReference type="InterPro" id="IPR007627">
    <property type="entry name" value="RNA_pol_sigma70_r2"/>
</dbReference>
<evidence type="ECO:0000259" key="7">
    <source>
        <dbReference type="PROSITE" id="PS00715"/>
    </source>
</evidence>
<dbReference type="InterPro" id="IPR036388">
    <property type="entry name" value="WH-like_DNA-bd_sf"/>
</dbReference>
<dbReference type="GO" id="GO:0016987">
    <property type="term" value="F:sigma factor activity"/>
    <property type="evidence" value="ECO:0007669"/>
    <property type="project" value="UniProtKB-KW"/>
</dbReference>
<comment type="similarity">
    <text evidence="1">Belongs to the sigma-70 factor family.</text>
</comment>
<dbReference type="Proteomes" id="UP000179051">
    <property type="component" value="Unassembled WGS sequence"/>
</dbReference>
<evidence type="ECO:0000256" key="2">
    <source>
        <dbReference type="ARBA" id="ARBA00023015"/>
    </source>
</evidence>
<dbReference type="InterPro" id="IPR013324">
    <property type="entry name" value="RNA_pol_sigma_r3/r4-like"/>
</dbReference>
<dbReference type="Gene3D" id="1.10.601.10">
    <property type="entry name" value="RNA Polymerase Primary Sigma Factor"/>
    <property type="match status" value="1"/>
</dbReference>
<dbReference type="PANTHER" id="PTHR30603:SF60">
    <property type="entry name" value="RNA POLYMERASE SIGMA FACTOR RPOD"/>
    <property type="match status" value="1"/>
</dbReference>
<keyword evidence="4" id="KW-0238">DNA-binding</keyword>
<dbReference type="CDD" id="cd06171">
    <property type="entry name" value="Sigma70_r4"/>
    <property type="match status" value="1"/>
</dbReference>
<dbReference type="InterPro" id="IPR007630">
    <property type="entry name" value="RNA_pol_sigma70_r4"/>
</dbReference>
<keyword evidence="2" id="KW-0805">Transcription regulation</keyword>
<dbReference type="Pfam" id="PF04539">
    <property type="entry name" value="Sigma70_r3"/>
    <property type="match status" value="1"/>
</dbReference>
<evidence type="ECO:0000256" key="6">
    <source>
        <dbReference type="SAM" id="MobiDB-lite"/>
    </source>
</evidence>
<dbReference type="Pfam" id="PF04542">
    <property type="entry name" value="Sigma70_r2"/>
    <property type="match status" value="1"/>
</dbReference>
<dbReference type="Gene3D" id="1.20.120.1810">
    <property type="match status" value="1"/>
</dbReference>
<feature type="region of interest" description="Disordered" evidence="6">
    <location>
        <begin position="1"/>
        <end position="26"/>
    </location>
</feature>
<evidence type="ECO:0000256" key="3">
    <source>
        <dbReference type="ARBA" id="ARBA00023082"/>
    </source>
</evidence>
<dbReference type="PRINTS" id="PR00046">
    <property type="entry name" value="SIGMA70FCT"/>
</dbReference>
<dbReference type="InterPro" id="IPR013325">
    <property type="entry name" value="RNA_pol_sigma_r2"/>
</dbReference>
<gene>
    <name evidence="8" type="ORF">A3E66_05680</name>
</gene>
<protein>
    <recommendedName>
        <fullName evidence="7">RNA polymerase sigma-70 domain-containing protein</fullName>
    </recommendedName>
</protein>